<reference evidence="1" key="1">
    <citation type="journal article" date="2019" name="bioRxiv">
        <title>The Genome of the Zebra Mussel, Dreissena polymorpha: A Resource for Invasive Species Research.</title>
        <authorList>
            <person name="McCartney M.A."/>
            <person name="Auch B."/>
            <person name="Kono T."/>
            <person name="Mallez S."/>
            <person name="Zhang Y."/>
            <person name="Obille A."/>
            <person name="Becker A."/>
            <person name="Abrahante J.E."/>
            <person name="Garbe J."/>
            <person name="Badalamenti J.P."/>
            <person name="Herman A."/>
            <person name="Mangelson H."/>
            <person name="Liachko I."/>
            <person name="Sullivan S."/>
            <person name="Sone E.D."/>
            <person name="Koren S."/>
            <person name="Silverstein K.A.T."/>
            <person name="Beckman K.B."/>
            <person name="Gohl D.M."/>
        </authorList>
    </citation>
    <scope>NUCLEOTIDE SEQUENCE</scope>
    <source>
        <strain evidence="1">Duluth1</strain>
        <tissue evidence="1">Whole animal</tissue>
    </source>
</reference>
<dbReference type="AlphaFoldDB" id="A0A9D4D531"/>
<dbReference type="EMBL" id="JAIWYP010000011">
    <property type="protein sequence ID" value="KAH3738081.1"/>
    <property type="molecule type" value="Genomic_DNA"/>
</dbReference>
<organism evidence="1 2">
    <name type="scientific">Dreissena polymorpha</name>
    <name type="common">Zebra mussel</name>
    <name type="synonym">Mytilus polymorpha</name>
    <dbReference type="NCBI Taxonomy" id="45954"/>
    <lineage>
        <taxon>Eukaryota</taxon>
        <taxon>Metazoa</taxon>
        <taxon>Spiralia</taxon>
        <taxon>Lophotrochozoa</taxon>
        <taxon>Mollusca</taxon>
        <taxon>Bivalvia</taxon>
        <taxon>Autobranchia</taxon>
        <taxon>Heteroconchia</taxon>
        <taxon>Euheterodonta</taxon>
        <taxon>Imparidentia</taxon>
        <taxon>Neoheterodontei</taxon>
        <taxon>Myida</taxon>
        <taxon>Dreissenoidea</taxon>
        <taxon>Dreissenidae</taxon>
        <taxon>Dreissena</taxon>
    </lineage>
</organism>
<reference evidence="1" key="2">
    <citation type="submission" date="2020-11" db="EMBL/GenBank/DDBJ databases">
        <authorList>
            <person name="McCartney M.A."/>
            <person name="Auch B."/>
            <person name="Kono T."/>
            <person name="Mallez S."/>
            <person name="Becker A."/>
            <person name="Gohl D.M."/>
            <person name="Silverstein K.A.T."/>
            <person name="Koren S."/>
            <person name="Bechman K.B."/>
            <person name="Herman A."/>
            <person name="Abrahante J.E."/>
            <person name="Garbe J."/>
        </authorList>
    </citation>
    <scope>NUCLEOTIDE SEQUENCE</scope>
    <source>
        <strain evidence="1">Duluth1</strain>
        <tissue evidence="1">Whole animal</tissue>
    </source>
</reference>
<evidence type="ECO:0000313" key="1">
    <source>
        <dbReference type="EMBL" id="KAH3738081.1"/>
    </source>
</evidence>
<dbReference type="Proteomes" id="UP000828390">
    <property type="component" value="Unassembled WGS sequence"/>
</dbReference>
<gene>
    <name evidence="1" type="ORF">DPMN_044693</name>
</gene>
<sequence>MNDSAGYSFIRHPDDVDDLSKHSVVSQKSPEGLPVIALKRLFIVNEDDIQRRLTLHGLFQNDTKGCKLVRARSLLSKACMLVTEMRVYCVFHSVQPDAIQHLFVR</sequence>
<proteinExistence type="predicted"/>
<accession>A0A9D4D531</accession>
<name>A0A9D4D531_DREPO</name>
<comment type="caution">
    <text evidence="1">The sequence shown here is derived from an EMBL/GenBank/DDBJ whole genome shotgun (WGS) entry which is preliminary data.</text>
</comment>
<evidence type="ECO:0000313" key="2">
    <source>
        <dbReference type="Proteomes" id="UP000828390"/>
    </source>
</evidence>
<keyword evidence="2" id="KW-1185">Reference proteome</keyword>
<protein>
    <submittedName>
        <fullName evidence="1">Uncharacterized protein</fullName>
    </submittedName>
</protein>